<dbReference type="GO" id="GO:0016773">
    <property type="term" value="F:phosphotransferase activity, alcohol group as acceptor"/>
    <property type="evidence" value="ECO:0007669"/>
    <property type="project" value="TreeGrafter"/>
</dbReference>
<dbReference type="InterPro" id="IPR024869">
    <property type="entry name" value="FAM20"/>
</dbReference>
<feature type="non-terminal residue" evidence="11">
    <location>
        <position position="1"/>
    </location>
</feature>
<evidence type="ECO:0000256" key="3">
    <source>
        <dbReference type="ARBA" id="ARBA00023034"/>
    </source>
</evidence>
<organism evidence="11">
    <name type="scientific">Tetraodon nigroviridis</name>
    <name type="common">Spotted green pufferfish</name>
    <name type="synonym">Chelonodon nigroviridis</name>
    <dbReference type="NCBI Taxonomy" id="99883"/>
    <lineage>
        <taxon>Eukaryota</taxon>
        <taxon>Metazoa</taxon>
        <taxon>Chordata</taxon>
        <taxon>Craniata</taxon>
        <taxon>Vertebrata</taxon>
        <taxon>Euteleostomi</taxon>
        <taxon>Actinopterygii</taxon>
        <taxon>Neopterygii</taxon>
        <taxon>Teleostei</taxon>
        <taxon>Neoteleostei</taxon>
        <taxon>Acanthomorphata</taxon>
        <taxon>Eupercaria</taxon>
        <taxon>Tetraodontiformes</taxon>
        <taxon>Tetradontoidea</taxon>
        <taxon>Tetraodontidae</taxon>
        <taxon>Tetraodon</taxon>
    </lineage>
</organism>
<feature type="binding site" evidence="7">
    <location>
        <position position="774"/>
    </location>
    <ligand>
        <name>ATP</name>
        <dbReference type="ChEBI" id="CHEBI:30616"/>
    </ligand>
</feature>
<keyword evidence="7" id="KW-0547">Nucleotide-binding</keyword>
<keyword evidence="8" id="KW-0464">Manganese</keyword>
<comment type="cofactor">
    <cofactor evidence="8">
        <name>Mn(2+)</name>
        <dbReference type="ChEBI" id="CHEBI:29035"/>
    </cofactor>
</comment>
<protein>
    <submittedName>
        <fullName evidence="11">(spotted green pufferfish) hypothetical protein</fullName>
    </submittedName>
</protein>
<dbReference type="InterPro" id="IPR009581">
    <property type="entry name" value="FAM20_C"/>
</dbReference>
<comment type="caution">
    <text evidence="11">The sequence shown here is derived from an EMBL/GenBank/DDBJ whole genome shotgun (WGS) entry which is preliminary data.</text>
</comment>
<keyword evidence="9" id="KW-0175">Coiled coil</keyword>
<name>Q4RGE2_TETNG</name>
<dbReference type="AlphaFoldDB" id="Q4RGE2"/>
<reference evidence="11" key="1">
    <citation type="journal article" date="2004" name="Nature">
        <title>Genome duplication in the teleost fish Tetraodon nigroviridis reveals the early vertebrate proto-karyotype.</title>
        <authorList>
            <person name="Jaillon O."/>
            <person name="Aury J.-M."/>
            <person name="Brunet F."/>
            <person name="Petit J.-L."/>
            <person name="Stange-Thomann N."/>
            <person name="Mauceli E."/>
            <person name="Bouneau L."/>
            <person name="Fischer C."/>
            <person name="Ozouf-Costaz C."/>
            <person name="Bernot A."/>
            <person name="Nicaud S."/>
            <person name="Jaffe D."/>
            <person name="Fisher S."/>
            <person name="Lutfalla G."/>
            <person name="Dossat C."/>
            <person name="Segurens B."/>
            <person name="Dasilva C."/>
            <person name="Salanoubat M."/>
            <person name="Levy M."/>
            <person name="Boudet N."/>
            <person name="Castellano S."/>
            <person name="Anthouard V."/>
            <person name="Jubin C."/>
            <person name="Castelli V."/>
            <person name="Katinka M."/>
            <person name="Vacherie B."/>
            <person name="Biemont C."/>
            <person name="Skalli Z."/>
            <person name="Cattolico L."/>
            <person name="Poulain J."/>
            <person name="De Berardinis V."/>
            <person name="Cruaud C."/>
            <person name="Duprat S."/>
            <person name="Brottier P."/>
            <person name="Coutanceau J.-P."/>
            <person name="Gouzy J."/>
            <person name="Parra G."/>
            <person name="Lardier G."/>
            <person name="Chapple C."/>
            <person name="McKernan K.J."/>
            <person name="McEwan P."/>
            <person name="Bosak S."/>
            <person name="Kellis M."/>
            <person name="Volff J.-N."/>
            <person name="Guigo R."/>
            <person name="Zody M.C."/>
            <person name="Mesirov J."/>
            <person name="Lindblad-Toh K."/>
            <person name="Birren B."/>
            <person name="Nusbaum C."/>
            <person name="Kahn D."/>
            <person name="Robinson-Rechavi M."/>
            <person name="Laudet V."/>
            <person name="Schachter V."/>
            <person name="Quetier F."/>
            <person name="Saurin W."/>
            <person name="Scarpelli C."/>
            <person name="Wincker P."/>
            <person name="Lander E.S."/>
            <person name="Weissenbach J."/>
            <person name="Roest Crollius H."/>
        </authorList>
    </citation>
    <scope>NUCLEOTIDE SEQUENCE [LARGE SCALE GENOMIC DNA]</scope>
</reference>
<dbReference type="Gene3D" id="1.20.920.60">
    <property type="match status" value="1"/>
</dbReference>
<keyword evidence="3" id="KW-0333">Golgi apparatus</keyword>
<reference evidence="11" key="2">
    <citation type="submission" date="2004-02" db="EMBL/GenBank/DDBJ databases">
        <authorList>
            <consortium name="Genoscope"/>
            <consortium name="Whitehead Institute Centre for Genome Research"/>
        </authorList>
    </citation>
    <scope>NUCLEOTIDE SEQUENCE</scope>
</reference>
<dbReference type="EMBL" id="CAAE01015100">
    <property type="protein sequence ID" value="CAG12540.1"/>
    <property type="molecule type" value="Genomic_DNA"/>
</dbReference>
<dbReference type="Pfam" id="PF06702">
    <property type="entry name" value="Fam20C"/>
    <property type="match status" value="1"/>
</dbReference>
<keyword evidence="8" id="KW-0479">Metal-binding</keyword>
<evidence type="ECO:0000256" key="7">
    <source>
        <dbReference type="PIRSR" id="PIRSR624869-2"/>
    </source>
</evidence>
<comment type="similarity">
    <text evidence="2">Belongs to the FAM20 family.</text>
</comment>
<dbReference type="GO" id="GO:0046872">
    <property type="term" value="F:metal ion binding"/>
    <property type="evidence" value="ECO:0007669"/>
    <property type="project" value="UniProtKB-KW"/>
</dbReference>
<evidence type="ECO:0000256" key="1">
    <source>
        <dbReference type="ARBA" id="ARBA00004555"/>
    </source>
</evidence>
<dbReference type="GO" id="GO:0005794">
    <property type="term" value="C:Golgi apparatus"/>
    <property type="evidence" value="ECO:0007669"/>
    <property type="project" value="UniProtKB-SubCell"/>
</dbReference>
<dbReference type="OrthoDB" id="5986589at2759"/>
<evidence type="ECO:0000256" key="4">
    <source>
        <dbReference type="ARBA" id="ARBA00023157"/>
    </source>
</evidence>
<feature type="coiled-coil region" evidence="9">
    <location>
        <begin position="513"/>
        <end position="540"/>
    </location>
</feature>
<gene>
    <name evidence="11" type="ORF">GSTENG00034845001</name>
</gene>
<feature type="active site" evidence="6">
    <location>
        <position position="754"/>
    </location>
</feature>
<feature type="domain" description="FAM20 C-terminal" evidence="10">
    <location>
        <begin position="750"/>
        <end position="868"/>
    </location>
</feature>
<dbReference type="PANTHER" id="PTHR12450:SF25">
    <property type="entry name" value="FAM20 C-TERMINAL DOMAIN-CONTAINING PROTEIN"/>
    <property type="match status" value="1"/>
</dbReference>
<feature type="binding site" evidence="8">
    <location>
        <position position="774"/>
    </location>
    <ligand>
        <name>Mn(2+)</name>
        <dbReference type="ChEBI" id="CHEBI:29035"/>
    </ligand>
</feature>
<feature type="binding site" evidence="7">
    <location>
        <position position="759"/>
    </location>
    <ligand>
        <name>ATP</name>
        <dbReference type="ChEBI" id="CHEBI:30616"/>
    </ligand>
</feature>
<keyword evidence="7" id="KW-0067">ATP-binding</keyword>
<comment type="subcellular location">
    <subcellularLocation>
        <location evidence="1">Golgi apparatus</location>
    </subcellularLocation>
</comment>
<keyword evidence="4" id="KW-1015">Disulfide bond</keyword>
<evidence type="ECO:0000256" key="5">
    <source>
        <dbReference type="ARBA" id="ARBA00023180"/>
    </source>
</evidence>
<evidence type="ECO:0000259" key="10">
    <source>
        <dbReference type="Pfam" id="PF06702"/>
    </source>
</evidence>
<evidence type="ECO:0000256" key="6">
    <source>
        <dbReference type="PIRSR" id="PIRSR624869-1"/>
    </source>
</evidence>
<evidence type="ECO:0000256" key="2">
    <source>
        <dbReference type="ARBA" id="ARBA00006557"/>
    </source>
</evidence>
<sequence length="882" mass="99775">MFPNRLRKNKLSSSRQVSGLEIQQLCERYSWLTDIHLFICQWSLSSLESLIDQPASLYDEYIRRVRHWTERISTLPSSVSSSNQLFTIHCTRLKENLSVEEHLGRIQSDLMSLSVMLASPHSVDLRPQMEDWLKSLHDLAARVTGYHLMEVHPGNENRLHKILKEAVNRTRVMDDVNVIVLVHEGVSHRVREELLVAMAHRSYPGLHTEEELRELVSRVTDVKNSQRYLMDSWMFGKDPPDGVVKILDAICLLFNRPLGWESVRQLLGQSNFFQAVYECCCMQNHPAAVHASEVLARELHVQLHLAKEHEKDVFRHVEDVKHQLQLVHADLENQLLELRSAQTAETEAAGALRGLETHVTLWRASAQSSISHQPEKSECKSDCEGLAVGLWECLGSALASVGRHPTASRSQVSELPDHSTQLPVHLLGTAIHPSILAQVCVVDLALSAEEIQELMLTQLLPSVYKQQLIQHLQLQNDKQLLQDKLGSEEDALMNYILQSEASPLQDHNFLPRMAVCQEAVNKLQAEIQQLTEELDHQESLMAVPRQLTRLAAALYQALQQVSTLSPSYYFTLSSFITIMQEVFVSDGLIITLNVEKLPDSITSDVTQQMIAQLLVQYRPCLTESHFAVLKLLVSVALLQHKQLCSEAERLSFLKGLQDVEHTVAEVKDMTDPQSTYALPNWIPSHIRPELICLEQIPSFRVNLVYGGHVLDPADLDVVESAAVAFLSRELPLWFGGSHFLVNIISSRGKLGNMDRHHYETFEKFGNNTFLLHLDNGRAFGRHSKDEPSILAPLEQCCRIRRSTWLRLRLLSLPQYRLSDVMRASLAHDPLHIVAPLLSQPHLAALDRRLKVVLEAVERCHGSEGGAQVIYDDIDFKDAATPA</sequence>
<accession>Q4RGE2</accession>
<dbReference type="GO" id="GO:0005524">
    <property type="term" value="F:ATP binding"/>
    <property type="evidence" value="ECO:0007669"/>
    <property type="project" value="UniProtKB-KW"/>
</dbReference>
<dbReference type="KEGG" id="tng:GSTEN00034845G001"/>
<evidence type="ECO:0000313" key="11">
    <source>
        <dbReference type="EMBL" id="CAG12540.1"/>
    </source>
</evidence>
<keyword evidence="5" id="KW-0325">Glycoprotein</keyword>
<dbReference type="PANTHER" id="PTHR12450">
    <property type="entry name" value="DENTIN MATRIX PROTEIN 4 PROTEIN FAM20"/>
    <property type="match status" value="1"/>
</dbReference>
<proteinExistence type="inferred from homology"/>
<dbReference type="GO" id="GO:0070166">
    <property type="term" value="P:enamel mineralization"/>
    <property type="evidence" value="ECO:0007669"/>
    <property type="project" value="TreeGrafter"/>
</dbReference>
<evidence type="ECO:0000256" key="9">
    <source>
        <dbReference type="SAM" id="Coils"/>
    </source>
</evidence>
<evidence type="ECO:0000256" key="8">
    <source>
        <dbReference type="PIRSR" id="PIRSR624869-3"/>
    </source>
</evidence>